<proteinExistence type="predicted"/>
<keyword evidence="1" id="KW-1133">Transmembrane helix</keyword>
<sequence>MYYYIEIEQAFRPRLKKSSPKSVKLSWRKSTSKILFFITFFRRCFFFFFDIERVTWRESFLFLSRSKIFVGYLLLLFVSINVLKQTCCCLFEHNKQYCMVSGREREREKVSNRALHKYKANLAVNRLGKW</sequence>
<name>A0A8D8V5B1_9HEMI</name>
<reference evidence="2" key="1">
    <citation type="submission" date="2021-05" db="EMBL/GenBank/DDBJ databases">
        <authorList>
            <person name="Alioto T."/>
            <person name="Alioto T."/>
            <person name="Gomez Garrido J."/>
        </authorList>
    </citation>
    <scope>NUCLEOTIDE SEQUENCE</scope>
</reference>
<dbReference type="AlphaFoldDB" id="A0A8D8V5B1"/>
<evidence type="ECO:0000313" key="2">
    <source>
        <dbReference type="EMBL" id="CAG6718088.1"/>
    </source>
</evidence>
<protein>
    <submittedName>
        <fullName evidence="2">Uncharacterized protein</fullName>
    </submittedName>
</protein>
<organism evidence="2">
    <name type="scientific">Cacopsylla melanoneura</name>
    <dbReference type="NCBI Taxonomy" id="428564"/>
    <lineage>
        <taxon>Eukaryota</taxon>
        <taxon>Metazoa</taxon>
        <taxon>Ecdysozoa</taxon>
        <taxon>Arthropoda</taxon>
        <taxon>Hexapoda</taxon>
        <taxon>Insecta</taxon>
        <taxon>Pterygota</taxon>
        <taxon>Neoptera</taxon>
        <taxon>Paraneoptera</taxon>
        <taxon>Hemiptera</taxon>
        <taxon>Sternorrhyncha</taxon>
        <taxon>Psylloidea</taxon>
        <taxon>Psyllidae</taxon>
        <taxon>Psyllinae</taxon>
        <taxon>Cacopsylla</taxon>
    </lineage>
</organism>
<dbReference type="EMBL" id="HBUF01356893">
    <property type="protein sequence ID" value="CAG6718088.1"/>
    <property type="molecule type" value="Transcribed_RNA"/>
</dbReference>
<keyword evidence="1" id="KW-0472">Membrane</keyword>
<feature type="transmembrane region" description="Helical" evidence="1">
    <location>
        <begin position="31"/>
        <end position="49"/>
    </location>
</feature>
<keyword evidence="1" id="KW-0812">Transmembrane</keyword>
<accession>A0A8D8V5B1</accession>
<evidence type="ECO:0000256" key="1">
    <source>
        <dbReference type="SAM" id="Phobius"/>
    </source>
</evidence>
<feature type="transmembrane region" description="Helical" evidence="1">
    <location>
        <begin position="69"/>
        <end position="91"/>
    </location>
</feature>